<feature type="transmembrane region" description="Helical" evidence="4">
    <location>
        <begin position="25"/>
        <end position="46"/>
    </location>
</feature>
<feature type="coiled-coil region" evidence="3">
    <location>
        <begin position="105"/>
        <end position="164"/>
    </location>
</feature>
<evidence type="ECO:0000256" key="2">
    <source>
        <dbReference type="ARBA" id="ARBA00023054"/>
    </source>
</evidence>
<name>L1QHP2_9CLOT</name>
<dbReference type="EMBL" id="AMEZ01000035">
    <property type="protein sequence ID" value="EKY27446.1"/>
    <property type="molecule type" value="Genomic_DNA"/>
</dbReference>
<evidence type="ECO:0000313" key="5">
    <source>
        <dbReference type="EMBL" id="EKY27446.1"/>
    </source>
</evidence>
<dbReference type="HOGENOM" id="CLU_634162_0_0_9"/>
<dbReference type="Gene3D" id="2.40.420.20">
    <property type="match status" value="1"/>
</dbReference>
<dbReference type="eggNOG" id="COG0845">
    <property type="taxonomic scope" value="Bacteria"/>
</dbReference>
<keyword evidence="2 3" id="KW-0175">Coiled coil</keyword>
<dbReference type="GO" id="GO:0030313">
    <property type="term" value="C:cell envelope"/>
    <property type="evidence" value="ECO:0007669"/>
    <property type="project" value="UniProtKB-SubCell"/>
</dbReference>
<dbReference type="PATRIC" id="fig|545697.3.peg.1374"/>
<evidence type="ECO:0000313" key="6">
    <source>
        <dbReference type="Proteomes" id="UP000010420"/>
    </source>
</evidence>
<evidence type="ECO:0000256" key="4">
    <source>
        <dbReference type="SAM" id="Phobius"/>
    </source>
</evidence>
<evidence type="ECO:0000256" key="1">
    <source>
        <dbReference type="ARBA" id="ARBA00004196"/>
    </source>
</evidence>
<comment type="caution">
    <text evidence="5">The sequence shown here is derived from an EMBL/GenBank/DDBJ whole genome shotgun (WGS) entry which is preliminary data.</text>
</comment>
<keyword evidence="4" id="KW-0812">Transmembrane</keyword>
<comment type="subcellular location">
    <subcellularLocation>
        <location evidence="1">Cell envelope</location>
    </subcellularLocation>
</comment>
<reference evidence="5 6" key="1">
    <citation type="submission" date="2012-05" db="EMBL/GenBank/DDBJ databases">
        <authorList>
            <person name="Weinstock G."/>
            <person name="Sodergren E."/>
            <person name="Lobos E.A."/>
            <person name="Fulton L."/>
            <person name="Fulton R."/>
            <person name="Courtney L."/>
            <person name="Fronick C."/>
            <person name="O'Laughlin M."/>
            <person name="Godfrey J."/>
            <person name="Wilson R.M."/>
            <person name="Miner T."/>
            <person name="Farmer C."/>
            <person name="Delehaunty K."/>
            <person name="Cordes M."/>
            <person name="Minx P."/>
            <person name="Tomlinson C."/>
            <person name="Chen J."/>
            <person name="Wollam A."/>
            <person name="Pepin K.H."/>
            <person name="Bhonagiri V."/>
            <person name="Zhang X."/>
            <person name="Suruliraj S."/>
            <person name="Warren W."/>
            <person name="Mitreva M."/>
            <person name="Mardis E.R."/>
            <person name="Wilson R.K."/>
        </authorList>
    </citation>
    <scope>NUCLEOTIDE SEQUENCE [LARGE SCALE GENOMIC DNA]</scope>
    <source>
        <strain evidence="5 6">DSM 1785</strain>
    </source>
</reference>
<dbReference type="OrthoDB" id="9773077at2"/>
<sequence>MNEKIKKIINYKYVKKGKDTLQKKALKSLVAFLFVMIICTMLSRFADSLTIPVITTENPKTKTIVDEVKASGRIVKSREEKISIVEGLKIDYVNVSLGSTIKVGDTLVELNIDDLNNKISELRENVEKEEKTIARAIEDYNKAIESKNQSVTTALNELNAAEKALNDYAALKDEEKDPMTQESLNADYENKKAMYNQVVSEANDTTDLDRNLQDIKDSVDTEKYYKEIEKLQPLIEAKGLVKSDREGIVTSVFAESGGVTSDTIISIADKNSGYKFIAQIEKDKRSTVKQGQEVALTLNNSQTVDKLTIEAIANSTENPGYLDITVILPVGIGEIDDMGELIISSTAKKYGTCVPLAALRQGENNNYYVLAVSEKETVLGTEKVAKKIEVRVEKKDGEFAAISDGTIARNEQVIVGSNKTVEDGDRVRLETE</sequence>
<dbReference type="RefSeq" id="WP_005212642.1">
    <property type="nucleotide sequence ID" value="NZ_KB291627.1"/>
</dbReference>
<dbReference type="PANTHER" id="PTHR32347:SF14">
    <property type="entry name" value="EFFLUX SYSTEM COMPONENT YKNX-RELATED"/>
    <property type="match status" value="1"/>
</dbReference>
<dbReference type="InterPro" id="IPR050465">
    <property type="entry name" value="UPF0194_transport"/>
</dbReference>
<organism evidence="5 6">
    <name type="scientific">Clostridium celatum DSM 1785</name>
    <dbReference type="NCBI Taxonomy" id="545697"/>
    <lineage>
        <taxon>Bacteria</taxon>
        <taxon>Bacillati</taxon>
        <taxon>Bacillota</taxon>
        <taxon>Clostridia</taxon>
        <taxon>Eubacteriales</taxon>
        <taxon>Clostridiaceae</taxon>
        <taxon>Clostridium</taxon>
    </lineage>
</organism>
<keyword evidence="4" id="KW-1133">Transmembrane helix</keyword>
<accession>L1QHP2</accession>
<protein>
    <submittedName>
        <fullName evidence="5">Efflux transporter, RND family, MFP subunit</fullName>
    </submittedName>
</protein>
<proteinExistence type="predicted"/>
<keyword evidence="6" id="KW-1185">Reference proteome</keyword>
<dbReference type="STRING" id="545697.HMPREF0216_01395"/>
<gene>
    <name evidence="5" type="ORF">HMPREF0216_01395</name>
</gene>
<evidence type="ECO:0000256" key="3">
    <source>
        <dbReference type="SAM" id="Coils"/>
    </source>
</evidence>
<dbReference type="PANTHER" id="PTHR32347">
    <property type="entry name" value="EFFLUX SYSTEM COMPONENT YKNX-RELATED"/>
    <property type="match status" value="1"/>
</dbReference>
<keyword evidence="4" id="KW-0472">Membrane</keyword>
<dbReference type="Proteomes" id="UP000010420">
    <property type="component" value="Unassembled WGS sequence"/>
</dbReference>
<dbReference type="AlphaFoldDB" id="L1QHP2"/>